<name>A0ABP0ZUG2_9ASCO</name>
<organism evidence="13 14">
    <name type="scientific">Lodderomyces beijingensis</name>
    <dbReference type="NCBI Taxonomy" id="1775926"/>
    <lineage>
        <taxon>Eukaryota</taxon>
        <taxon>Fungi</taxon>
        <taxon>Dikarya</taxon>
        <taxon>Ascomycota</taxon>
        <taxon>Saccharomycotina</taxon>
        <taxon>Pichiomycetes</taxon>
        <taxon>Debaryomycetaceae</taxon>
        <taxon>Candida/Lodderomyces clade</taxon>
        <taxon>Lodderomyces</taxon>
    </lineage>
</organism>
<comment type="catalytic activity">
    <reaction evidence="11">
        <text>N-terminal L-seryl-[histone H4] + acetyl-CoA = N-terminal N(alpha)-acetyl-L-seryl-[histone H4] + CoA + H(+)</text>
        <dbReference type="Rhea" id="RHEA:50596"/>
        <dbReference type="Rhea" id="RHEA-COMP:12740"/>
        <dbReference type="Rhea" id="RHEA-COMP:12743"/>
        <dbReference type="ChEBI" id="CHEBI:15378"/>
        <dbReference type="ChEBI" id="CHEBI:57287"/>
        <dbReference type="ChEBI" id="CHEBI:57288"/>
        <dbReference type="ChEBI" id="CHEBI:64738"/>
        <dbReference type="ChEBI" id="CHEBI:83690"/>
        <dbReference type="EC" id="2.3.1.257"/>
    </reaction>
</comment>
<evidence type="ECO:0000256" key="11">
    <source>
        <dbReference type="ARBA" id="ARBA00049524"/>
    </source>
</evidence>
<keyword evidence="9" id="KW-0012">Acyltransferase</keyword>
<keyword evidence="14" id="KW-1185">Reference proteome</keyword>
<dbReference type="InterPro" id="IPR016181">
    <property type="entry name" value="Acyl_CoA_acyltransferase"/>
</dbReference>
<evidence type="ECO:0000256" key="8">
    <source>
        <dbReference type="ARBA" id="ARBA00023242"/>
    </source>
</evidence>
<evidence type="ECO:0000256" key="1">
    <source>
        <dbReference type="ARBA" id="ARBA00004123"/>
    </source>
</evidence>
<dbReference type="PANTHER" id="PTHR20531:SF1">
    <property type="entry name" value="N-ALPHA-ACETYLTRANSFERASE 40"/>
    <property type="match status" value="1"/>
</dbReference>
<dbReference type="InterPro" id="IPR039949">
    <property type="entry name" value="NAA40"/>
</dbReference>
<reference evidence="13 14" key="1">
    <citation type="submission" date="2024-03" db="EMBL/GenBank/DDBJ databases">
        <authorList>
            <person name="Brejova B."/>
        </authorList>
    </citation>
    <scope>NUCLEOTIDE SEQUENCE [LARGE SCALE GENOMIC DNA]</scope>
    <source>
        <strain evidence="13 14">CBS 14171</strain>
    </source>
</reference>
<keyword evidence="7" id="KW-0808">Transferase</keyword>
<evidence type="ECO:0000256" key="5">
    <source>
        <dbReference type="ARBA" id="ARBA00015043"/>
    </source>
</evidence>
<evidence type="ECO:0000259" key="12">
    <source>
        <dbReference type="PROSITE" id="PS51186"/>
    </source>
</evidence>
<dbReference type="Proteomes" id="UP001497383">
    <property type="component" value="Chromosome 6"/>
</dbReference>
<dbReference type="Pfam" id="PF00583">
    <property type="entry name" value="Acetyltransf_1"/>
    <property type="match status" value="1"/>
</dbReference>
<comment type="catalytic activity">
    <reaction evidence="10">
        <text>N-terminal L-seryl-[histone H2A] + acetyl-CoA = N-terminal N(alpha)-acetyl-L-seryl-[histone H2A] + CoA + H(+)</text>
        <dbReference type="Rhea" id="RHEA:50600"/>
        <dbReference type="Rhea" id="RHEA-COMP:12742"/>
        <dbReference type="Rhea" id="RHEA-COMP:12744"/>
        <dbReference type="ChEBI" id="CHEBI:15378"/>
        <dbReference type="ChEBI" id="CHEBI:57287"/>
        <dbReference type="ChEBI" id="CHEBI:57288"/>
        <dbReference type="ChEBI" id="CHEBI:64738"/>
        <dbReference type="ChEBI" id="CHEBI:83690"/>
        <dbReference type="EC" id="2.3.1.257"/>
    </reaction>
</comment>
<comment type="subcellular location">
    <subcellularLocation>
        <location evidence="2">Cytoplasm</location>
    </subcellularLocation>
    <subcellularLocation>
        <location evidence="1">Nucleus</location>
    </subcellularLocation>
</comment>
<protein>
    <recommendedName>
        <fullName evidence="5">N-alpha-acetyltransferase 40</fullName>
        <ecNumber evidence="4">2.3.1.257</ecNumber>
    </recommendedName>
</protein>
<accession>A0ABP0ZUG2</accession>
<comment type="similarity">
    <text evidence="3">Belongs to the acetyltransferase family. NAA40 subfamily.</text>
</comment>
<evidence type="ECO:0000256" key="9">
    <source>
        <dbReference type="ARBA" id="ARBA00023315"/>
    </source>
</evidence>
<gene>
    <name evidence="13" type="ORF">LODBEIA_P51960</name>
</gene>
<dbReference type="EMBL" id="OZ022410">
    <property type="protein sequence ID" value="CAK9441327.1"/>
    <property type="molecule type" value="Genomic_DNA"/>
</dbReference>
<dbReference type="RefSeq" id="XP_066832134.1">
    <property type="nucleotide sequence ID" value="XM_066975501.1"/>
</dbReference>
<keyword evidence="6" id="KW-0963">Cytoplasm</keyword>
<evidence type="ECO:0000256" key="10">
    <source>
        <dbReference type="ARBA" id="ARBA00047821"/>
    </source>
</evidence>
<evidence type="ECO:0000256" key="4">
    <source>
        <dbReference type="ARBA" id="ARBA00012950"/>
    </source>
</evidence>
<dbReference type="GeneID" id="92210392"/>
<sequence>MSLAMEITYEIDGLQFTNFTEDDITQQETIADDLCLRHLPHYEINLPHLRSQFSPASEIDEALLDQCINLIESNIGDLYARHKGANWKEEKLEEMSEPGLIVLWFTDPAADDDDDLAGFISFKLCLDDDDIFVLYLFEIHLAARYQGRKLGQMLIDQFHQFVEVGLQRSENALYRMVRGTSLTVFSDNTRALSWYKSMGYGLIDSSPRDRTLRSGKIVKPEYYLMRRDLE</sequence>
<evidence type="ECO:0000313" key="14">
    <source>
        <dbReference type="Proteomes" id="UP001497383"/>
    </source>
</evidence>
<dbReference type="Gene3D" id="3.40.630.30">
    <property type="match status" value="1"/>
</dbReference>
<dbReference type="SUPFAM" id="SSF55729">
    <property type="entry name" value="Acyl-CoA N-acyltransferases (Nat)"/>
    <property type="match status" value="1"/>
</dbReference>
<evidence type="ECO:0000256" key="7">
    <source>
        <dbReference type="ARBA" id="ARBA00022679"/>
    </source>
</evidence>
<dbReference type="InterPro" id="IPR000182">
    <property type="entry name" value="GNAT_dom"/>
</dbReference>
<evidence type="ECO:0000313" key="13">
    <source>
        <dbReference type="EMBL" id="CAK9441327.1"/>
    </source>
</evidence>
<dbReference type="PROSITE" id="PS51186">
    <property type="entry name" value="GNAT"/>
    <property type="match status" value="1"/>
</dbReference>
<dbReference type="EC" id="2.3.1.257" evidence="4"/>
<feature type="domain" description="N-acetyltransferase" evidence="12">
    <location>
        <begin position="54"/>
        <end position="230"/>
    </location>
</feature>
<keyword evidence="8" id="KW-0539">Nucleus</keyword>
<evidence type="ECO:0000256" key="3">
    <source>
        <dbReference type="ARBA" id="ARBA00008870"/>
    </source>
</evidence>
<evidence type="ECO:0000256" key="6">
    <source>
        <dbReference type="ARBA" id="ARBA00022490"/>
    </source>
</evidence>
<dbReference type="PANTHER" id="PTHR20531">
    <property type="entry name" value="N-ALPHA-ACETYLTRANSFERASE 40"/>
    <property type="match status" value="1"/>
</dbReference>
<evidence type="ECO:0000256" key="2">
    <source>
        <dbReference type="ARBA" id="ARBA00004496"/>
    </source>
</evidence>
<proteinExistence type="inferred from homology"/>